<gene>
    <name evidence="2" type="ORF">NA56DRAFT_748934</name>
</gene>
<evidence type="ECO:0000256" key="1">
    <source>
        <dbReference type="SAM" id="MobiDB-lite"/>
    </source>
</evidence>
<dbReference type="AlphaFoldDB" id="A0A2J6Q5C3"/>
<protein>
    <submittedName>
        <fullName evidence="2">Uncharacterized protein</fullName>
    </submittedName>
</protein>
<organism evidence="2 3">
    <name type="scientific">Hyaloscypha hepaticicola</name>
    <dbReference type="NCBI Taxonomy" id="2082293"/>
    <lineage>
        <taxon>Eukaryota</taxon>
        <taxon>Fungi</taxon>
        <taxon>Dikarya</taxon>
        <taxon>Ascomycota</taxon>
        <taxon>Pezizomycotina</taxon>
        <taxon>Leotiomycetes</taxon>
        <taxon>Helotiales</taxon>
        <taxon>Hyaloscyphaceae</taxon>
        <taxon>Hyaloscypha</taxon>
    </lineage>
</organism>
<reference evidence="2 3" key="1">
    <citation type="submission" date="2016-05" db="EMBL/GenBank/DDBJ databases">
        <title>A degradative enzymes factory behind the ericoid mycorrhizal symbiosis.</title>
        <authorList>
            <consortium name="DOE Joint Genome Institute"/>
            <person name="Martino E."/>
            <person name="Morin E."/>
            <person name="Grelet G."/>
            <person name="Kuo A."/>
            <person name="Kohler A."/>
            <person name="Daghino S."/>
            <person name="Barry K."/>
            <person name="Choi C."/>
            <person name="Cichocki N."/>
            <person name="Clum A."/>
            <person name="Copeland A."/>
            <person name="Hainaut M."/>
            <person name="Haridas S."/>
            <person name="Labutti K."/>
            <person name="Lindquist E."/>
            <person name="Lipzen A."/>
            <person name="Khouja H.-R."/>
            <person name="Murat C."/>
            <person name="Ohm R."/>
            <person name="Olson A."/>
            <person name="Spatafora J."/>
            <person name="Veneault-Fourrey C."/>
            <person name="Henrissat B."/>
            <person name="Grigoriev I."/>
            <person name="Martin F."/>
            <person name="Perotto S."/>
        </authorList>
    </citation>
    <scope>NUCLEOTIDE SEQUENCE [LARGE SCALE GENOMIC DNA]</scope>
    <source>
        <strain evidence="2 3">UAMH 7357</strain>
    </source>
</reference>
<sequence length="117" mass="13628">MDFNRSICYIPIETYPFVRRDMTRIARIQEAKVRNELPVFEDILPIRLVQVIRELEQLVPLEVEQDDEVNISTQTVVEEEEEVPEYRDSSPVDQSEVESIADSIDSIQNNADFVSLE</sequence>
<evidence type="ECO:0000313" key="2">
    <source>
        <dbReference type="EMBL" id="PMD21482.1"/>
    </source>
</evidence>
<accession>A0A2J6Q5C3</accession>
<proteinExistence type="predicted"/>
<dbReference type="EMBL" id="KZ613481">
    <property type="protein sequence ID" value="PMD21482.1"/>
    <property type="molecule type" value="Genomic_DNA"/>
</dbReference>
<evidence type="ECO:0000313" key="3">
    <source>
        <dbReference type="Proteomes" id="UP000235672"/>
    </source>
</evidence>
<keyword evidence="3" id="KW-1185">Reference proteome</keyword>
<feature type="region of interest" description="Disordered" evidence="1">
    <location>
        <begin position="77"/>
        <end position="98"/>
    </location>
</feature>
<dbReference type="Proteomes" id="UP000235672">
    <property type="component" value="Unassembled WGS sequence"/>
</dbReference>
<name>A0A2J6Q5C3_9HELO</name>